<evidence type="ECO:0000313" key="2">
    <source>
        <dbReference type="EMBL" id="ETA67612.1"/>
    </source>
</evidence>
<accession>W9DVD0</accession>
<dbReference type="Pfam" id="PF01894">
    <property type="entry name" value="YjbQ"/>
    <property type="match status" value="1"/>
</dbReference>
<dbReference type="EMBL" id="AZAJ01000001">
    <property type="protein sequence ID" value="ETA67612.1"/>
    <property type="molecule type" value="Genomic_DNA"/>
</dbReference>
<gene>
    <name evidence="2" type="ORF">MettiDRAFT_1039</name>
</gene>
<comment type="caution">
    <text evidence="2">The sequence shown here is derived from an EMBL/GenBank/DDBJ whole genome shotgun (WGS) entry which is preliminary data.</text>
</comment>
<dbReference type="PIRSF" id="PIRSF004681">
    <property type="entry name" value="UCP004681"/>
    <property type="match status" value="1"/>
</dbReference>
<dbReference type="Gene3D" id="2.60.120.460">
    <property type="entry name" value="YjbQ-like"/>
    <property type="match status" value="1"/>
</dbReference>
<dbReference type="AlphaFoldDB" id="W9DVD0"/>
<dbReference type="InterPro" id="IPR035917">
    <property type="entry name" value="YjbQ-like_sf"/>
</dbReference>
<organism evidence="2 3">
    <name type="scientific">Methanolobus tindarius DSM 2278</name>
    <dbReference type="NCBI Taxonomy" id="1090322"/>
    <lineage>
        <taxon>Archaea</taxon>
        <taxon>Methanobacteriati</taxon>
        <taxon>Methanobacteriota</taxon>
        <taxon>Stenosarchaea group</taxon>
        <taxon>Methanomicrobia</taxon>
        <taxon>Methanosarcinales</taxon>
        <taxon>Methanosarcinaceae</taxon>
        <taxon>Methanolobus</taxon>
    </lineage>
</organism>
<comment type="similarity">
    <text evidence="1">Belongs to the UPF0047 family.</text>
</comment>
<reference evidence="2 3" key="1">
    <citation type="submission" date="2013-08" db="EMBL/GenBank/DDBJ databases">
        <authorList>
            <consortium name="DOE Joint Genome Institute"/>
            <person name="Eisen J."/>
            <person name="Huntemann M."/>
            <person name="Han J."/>
            <person name="Chen A."/>
            <person name="Kyrpides N."/>
            <person name="Mavromatis K."/>
            <person name="Markowitz V."/>
            <person name="Palaniappan K."/>
            <person name="Ivanova N."/>
            <person name="Schaumberg A."/>
            <person name="Pati A."/>
            <person name="Liolios K."/>
            <person name="Nordberg H.P."/>
            <person name="Cantor M.N."/>
            <person name="Hua S.X."/>
            <person name="Woyke T."/>
        </authorList>
    </citation>
    <scope>NUCLEOTIDE SEQUENCE [LARGE SCALE GENOMIC DNA]</scope>
    <source>
        <strain evidence="2 3">DSM 2278</strain>
    </source>
</reference>
<sequence>MAVYSASFTIDTKGNADIIDITPEVSDIVNSSGLSDGIVLVYVPGSTSAITTIEYEPGLVHDLKAALERLAPEGIVYQHNEKWHDGNGHSHIRASFIGQGESFPLIDGKLLLGTWQQIILVDMDNRPRSRKVFVQIYGENSYS</sequence>
<dbReference type="PANTHER" id="PTHR30615:SF8">
    <property type="entry name" value="UPF0047 PROTEIN C4A8.02C"/>
    <property type="match status" value="1"/>
</dbReference>
<proteinExistence type="inferred from homology"/>
<dbReference type="STRING" id="1090322.MettiDRAFT_1039"/>
<keyword evidence="3" id="KW-1185">Reference proteome</keyword>
<dbReference type="NCBIfam" id="TIGR00149">
    <property type="entry name" value="TIGR00149_YjbQ"/>
    <property type="match status" value="1"/>
</dbReference>
<dbReference type="Proteomes" id="UP000019483">
    <property type="component" value="Unassembled WGS sequence"/>
</dbReference>
<evidence type="ECO:0000313" key="3">
    <source>
        <dbReference type="Proteomes" id="UP000019483"/>
    </source>
</evidence>
<dbReference type="PANTHER" id="PTHR30615">
    <property type="entry name" value="UNCHARACTERIZED PROTEIN YJBQ-RELATED"/>
    <property type="match status" value="1"/>
</dbReference>
<dbReference type="SUPFAM" id="SSF111038">
    <property type="entry name" value="YjbQ-like"/>
    <property type="match status" value="1"/>
</dbReference>
<evidence type="ECO:0000256" key="1">
    <source>
        <dbReference type="ARBA" id="ARBA00005534"/>
    </source>
</evidence>
<dbReference type="OrthoDB" id="6663at2157"/>
<dbReference type="InterPro" id="IPR001602">
    <property type="entry name" value="UPF0047_YjbQ-like"/>
</dbReference>
<name>W9DVD0_METTI</name>
<dbReference type="RefSeq" id="WP_023844748.1">
    <property type="nucleotide sequence ID" value="NZ_AZAJ01000001.1"/>
</dbReference>
<protein>
    <submittedName>
        <fullName evidence="2">Secondary thiamine-phosphate synthase enzyme</fullName>
    </submittedName>
</protein>